<accession>A0A6A7K9W6</accession>
<dbReference type="AlphaFoldDB" id="A0A6A7K9W6"/>
<dbReference type="RefSeq" id="WP_152804589.1">
    <property type="nucleotide sequence ID" value="NZ_WHNX01000015.1"/>
</dbReference>
<organism evidence="1 2">
    <name type="scientific">Alkalibaculum sporogenes</name>
    <dbReference type="NCBI Taxonomy" id="2655001"/>
    <lineage>
        <taxon>Bacteria</taxon>
        <taxon>Bacillati</taxon>
        <taxon>Bacillota</taxon>
        <taxon>Clostridia</taxon>
        <taxon>Eubacteriales</taxon>
        <taxon>Eubacteriaceae</taxon>
        <taxon>Alkalibaculum</taxon>
    </lineage>
</organism>
<name>A0A6A7K9W6_9FIRM</name>
<reference evidence="1 2" key="1">
    <citation type="submission" date="2019-10" db="EMBL/GenBank/DDBJ databases">
        <title>Alkalibaculum tamaniensis sp.nov., a new alkaliphilic acetogen, isolated on methoxylated aromatics from a mud volcano.</title>
        <authorList>
            <person name="Khomyakova M.A."/>
            <person name="Merkel A.Y."/>
            <person name="Bonch-Osmolovskaya E.A."/>
            <person name="Slobodkin A.I."/>
        </authorList>
    </citation>
    <scope>NUCLEOTIDE SEQUENCE [LARGE SCALE GENOMIC DNA]</scope>
    <source>
        <strain evidence="1 2">M08DMB</strain>
    </source>
</reference>
<proteinExistence type="predicted"/>
<protein>
    <submittedName>
        <fullName evidence="1">Uncharacterized protein</fullName>
    </submittedName>
</protein>
<dbReference type="NCBIfam" id="NF047353">
    <property type="entry name" value="tube_lmo2291"/>
    <property type="match status" value="1"/>
</dbReference>
<comment type="caution">
    <text evidence="1">The sequence shown here is derived from an EMBL/GenBank/DDBJ whole genome shotgun (WGS) entry which is preliminary data.</text>
</comment>
<dbReference type="EMBL" id="WHNX01000015">
    <property type="protein sequence ID" value="MPW26260.1"/>
    <property type="molecule type" value="Genomic_DNA"/>
</dbReference>
<keyword evidence="2" id="KW-1185">Reference proteome</keyword>
<dbReference type="Proteomes" id="UP000440004">
    <property type="component" value="Unassembled WGS sequence"/>
</dbReference>
<evidence type="ECO:0000313" key="2">
    <source>
        <dbReference type="Proteomes" id="UP000440004"/>
    </source>
</evidence>
<evidence type="ECO:0000313" key="1">
    <source>
        <dbReference type="EMBL" id="MPW26260.1"/>
    </source>
</evidence>
<sequence>MKLGLNYKNVLEMNITPKEASPTWARVGEGFANVTEALNEVLYQASYLNNAGWGSTEVTGGQYIATLTGVRAYGDLAQDYIFSHAVMFAFGEARKTTFRVTRDNQTVLEWDVTLANITDGGGDSQQPSAITVAIHGNGEPRVLTDALLGSLTVVSVAGAIAGDTAIYVNPVKGASNSYKYKSAPGVALPLFDEVLTTGWTEWNGADEITSTTGYQIVIVEVETSTNKAKKAGIATITTA</sequence>
<gene>
    <name evidence="1" type="ORF">GC105_10720</name>
</gene>